<keyword evidence="2" id="KW-1185">Reference proteome</keyword>
<evidence type="ECO:0000313" key="1">
    <source>
        <dbReference type="EMBL" id="KAH6935548.1"/>
    </source>
</evidence>
<name>A0ACB7SKZ8_HYAAI</name>
<dbReference type="Proteomes" id="UP000821845">
    <property type="component" value="Chromosome 3"/>
</dbReference>
<comment type="caution">
    <text evidence="1">The sequence shown here is derived from an EMBL/GenBank/DDBJ whole genome shotgun (WGS) entry which is preliminary data.</text>
</comment>
<protein>
    <submittedName>
        <fullName evidence="1">Uncharacterized protein</fullName>
    </submittedName>
</protein>
<gene>
    <name evidence="1" type="ORF">HPB50_006765</name>
</gene>
<sequence>MSTSRRQSFTANEKLKITATAEEIGNRAAVRKYNVDESCIHDWGTKRTSLETANKDRRASRGLKTGPCPELEMQLVKFTENQKSRGHARSTTMVQMEALNLVGR</sequence>
<reference evidence="1" key="1">
    <citation type="submission" date="2020-05" db="EMBL/GenBank/DDBJ databases">
        <title>Large-scale comparative analyses of tick genomes elucidate their genetic diversity and vector capacities.</title>
        <authorList>
            <person name="Jia N."/>
            <person name="Wang J."/>
            <person name="Shi W."/>
            <person name="Du L."/>
            <person name="Sun Y."/>
            <person name="Zhan W."/>
            <person name="Jiang J."/>
            <person name="Wang Q."/>
            <person name="Zhang B."/>
            <person name="Ji P."/>
            <person name="Sakyi L.B."/>
            <person name="Cui X."/>
            <person name="Yuan T."/>
            <person name="Jiang B."/>
            <person name="Yang W."/>
            <person name="Lam T.T.-Y."/>
            <person name="Chang Q."/>
            <person name="Ding S."/>
            <person name="Wang X."/>
            <person name="Zhu J."/>
            <person name="Ruan X."/>
            <person name="Zhao L."/>
            <person name="Wei J."/>
            <person name="Que T."/>
            <person name="Du C."/>
            <person name="Cheng J."/>
            <person name="Dai P."/>
            <person name="Han X."/>
            <person name="Huang E."/>
            <person name="Gao Y."/>
            <person name="Liu J."/>
            <person name="Shao H."/>
            <person name="Ye R."/>
            <person name="Li L."/>
            <person name="Wei W."/>
            <person name="Wang X."/>
            <person name="Wang C."/>
            <person name="Yang T."/>
            <person name="Huo Q."/>
            <person name="Li W."/>
            <person name="Guo W."/>
            <person name="Chen H."/>
            <person name="Zhou L."/>
            <person name="Ni X."/>
            <person name="Tian J."/>
            <person name="Zhou Y."/>
            <person name="Sheng Y."/>
            <person name="Liu T."/>
            <person name="Pan Y."/>
            <person name="Xia L."/>
            <person name="Li J."/>
            <person name="Zhao F."/>
            <person name="Cao W."/>
        </authorList>
    </citation>
    <scope>NUCLEOTIDE SEQUENCE</scope>
    <source>
        <strain evidence="1">Hyas-2018</strain>
    </source>
</reference>
<dbReference type="EMBL" id="CM023483">
    <property type="protein sequence ID" value="KAH6935548.1"/>
    <property type="molecule type" value="Genomic_DNA"/>
</dbReference>
<proteinExistence type="predicted"/>
<evidence type="ECO:0000313" key="2">
    <source>
        <dbReference type="Proteomes" id="UP000821845"/>
    </source>
</evidence>
<accession>A0ACB7SKZ8</accession>
<organism evidence="1 2">
    <name type="scientific">Hyalomma asiaticum</name>
    <name type="common">Tick</name>
    <dbReference type="NCBI Taxonomy" id="266040"/>
    <lineage>
        <taxon>Eukaryota</taxon>
        <taxon>Metazoa</taxon>
        <taxon>Ecdysozoa</taxon>
        <taxon>Arthropoda</taxon>
        <taxon>Chelicerata</taxon>
        <taxon>Arachnida</taxon>
        <taxon>Acari</taxon>
        <taxon>Parasitiformes</taxon>
        <taxon>Ixodida</taxon>
        <taxon>Ixodoidea</taxon>
        <taxon>Ixodidae</taxon>
        <taxon>Hyalomminae</taxon>
        <taxon>Hyalomma</taxon>
    </lineage>
</organism>